<dbReference type="Pfam" id="PF02089">
    <property type="entry name" value="Palm_thioest"/>
    <property type="match status" value="1"/>
</dbReference>
<reference evidence="1" key="1">
    <citation type="submission" date="2017-05" db="UniProtKB">
        <authorList>
            <consortium name="EnsemblMetazoa"/>
        </authorList>
    </citation>
    <scope>IDENTIFICATION</scope>
</reference>
<dbReference type="InterPro" id="IPR029058">
    <property type="entry name" value="AB_hydrolase_fold"/>
</dbReference>
<dbReference type="OrthoDB" id="10263094at2759"/>
<proteinExistence type="predicted"/>
<evidence type="ECO:0000313" key="1">
    <source>
        <dbReference type="EnsemblMetazoa" id="Aqu2.1.00993_001"/>
    </source>
</evidence>
<organism evidence="1">
    <name type="scientific">Amphimedon queenslandica</name>
    <name type="common">Sponge</name>
    <dbReference type="NCBI Taxonomy" id="400682"/>
    <lineage>
        <taxon>Eukaryota</taxon>
        <taxon>Metazoa</taxon>
        <taxon>Porifera</taxon>
        <taxon>Demospongiae</taxon>
        <taxon>Heteroscleromorpha</taxon>
        <taxon>Haplosclerida</taxon>
        <taxon>Niphatidae</taxon>
        <taxon>Amphimedon</taxon>
    </lineage>
</organism>
<name>A0A1X7SG29_AMPQE</name>
<dbReference type="SUPFAM" id="SSF53474">
    <property type="entry name" value="alpha/beta-Hydrolases"/>
    <property type="match status" value="1"/>
</dbReference>
<dbReference type="Gene3D" id="3.40.50.1820">
    <property type="entry name" value="alpha/beta hydrolase"/>
    <property type="match status" value="1"/>
</dbReference>
<accession>A0A1X7SG29</accession>
<sequence length="63" mass="7524">IVQASYWHDPHDEESYQLDSLFLSDINQELVFNPSYKERLSSISNFLLIKFETDMMVQPRETQ</sequence>
<dbReference type="AlphaFoldDB" id="A0A1X7SG29"/>
<dbReference type="EnsemblMetazoa" id="Aqu2.1.00993_001">
    <property type="protein sequence ID" value="Aqu2.1.00993_001"/>
    <property type="gene ID" value="Aqu2.1.00993"/>
</dbReference>
<dbReference type="InParanoid" id="A0A1X7SG29"/>
<dbReference type="eggNOG" id="KOG2541">
    <property type="taxonomic scope" value="Eukaryota"/>
</dbReference>
<protein>
    <submittedName>
        <fullName evidence="1">Uncharacterized protein</fullName>
    </submittedName>
</protein>